<reference evidence="2 3" key="1">
    <citation type="submission" date="2018-02" db="EMBL/GenBank/DDBJ databases">
        <title>The genomes of Aspergillus section Nigri reveals drivers in fungal speciation.</title>
        <authorList>
            <consortium name="DOE Joint Genome Institute"/>
            <person name="Vesth T.C."/>
            <person name="Nybo J."/>
            <person name="Theobald S."/>
            <person name="Brandl J."/>
            <person name="Frisvad J.C."/>
            <person name="Nielsen K.F."/>
            <person name="Lyhne E.K."/>
            <person name="Kogle M.E."/>
            <person name="Kuo A."/>
            <person name="Riley R."/>
            <person name="Clum A."/>
            <person name="Nolan M."/>
            <person name="Lipzen A."/>
            <person name="Salamov A."/>
            <person name="Henrissat B."/>
            <person name="Wiebenga A."/>
            <person name="De vries R.P."/>
            <person name="Grigoriev I.V."/>
            <person name="Mortensen U.H."/>
            <person name="Andersen M.R."/>
            <person name="Baker S.E."/>
        </authorList>
    </citation>
    <scope>NUCLEOTIDE SEQUENCE [LARGE SCALE GENOMIC DNA]</scope>
    <source>
        <strain evidence="2 3">CBS 121057</strain>
    </source>
</reference>
<dbReference type="VEuPathDB" id="FungiDB:BO78DRAFT_156536"/>
<feature type="region of interest" description="Disordered" evidence="1">
    <location>
        <begin position="76"/>
        <end position="166"/>
    </location>
</feature>
<keyword evidence="3" id="KW-1185">Reference proteome</keyword>
<evidence type="ECO:0000256" key="1">
    <source>
        <dbReference type="SAM" id="MobiDB-lite"/>
    </source>
</evidence>
<dbReference type="Proteomes" id="UP000248423">
    <property type="component" value="Unassembled WGS sequence"/>
</dbReference>
<gene>
    <name evidence="2" type="ORF">BO78DRAFT_156536</name>
</gene>
<sequence length="166" mass="18146">MRSAKCLLLPTKELSSHNPAIKNVDAWRECKNWERECGSEQHGVYRKPLSPWRGRPSGIAESRSVLIHHPSRAMATVQGGEGNLLPSFTRPGRAMSEGKPCPSKSGGKEPHDGNERKIDARGPQGARTSELLLGGFGARDEAWTATSRARYRQPDGQGRGKGHALE</sequence>
<proteinExistence type="predicted"/>
<evidence type="ECO:0000313" key="2">
    <source>
        <dbReference type="EMBL" id="PYI05045.1"/>
    </source>
</evidence>
<protein>
    <submittedName>
        <fullName evidence="2">Uncharacterized protein</fullName>
    </submittedName>
</protein>
<organism evidence="2 3">
    <name type="scientific">Aspergillus sclerotiicarbonarius (strain CBS 121057 / IBT 28362)</name>
    <dbReference type="NCBI Taxonomy" id="1448318"/>
    <lineage>
        <taxon>Eukaryota</taxon>
        <taxon>Fungi</taxon>
        <taxon>Dikarya</taxon>
        <taxon>Ascomycota</taxon>
        <taxon>Pezizomycotina</taxon>
        <taxon>Eurotiomycetes</taxon>
        <taxon>Eurotiomycetidae</taxon>
        <taxon>Eurotiales</taxon>
        <taxon>Aspergillaceae</taxon>
        <taxon>Aspergillus</taxon>
        <taxon>Aspergillus subgen. Circumdati</taxon>
    </lineage>
</organism>
<evidence type="ECO:0000313" key="3">
    <source>
        <dbReference type="Proteomes" id="UP000248423"/>
    </source>
</evidence>
<dbReference type="EMBL" id="KZ826362">
    <property type="protein sequence ID" value="PYI05045.1"/>
    <property type="molecule type" value="Genomic_DNA"/>
</dbReference>
<accession>A0A319EAD5</accession>
<name>A0A319EAD5_ASPSB</name>
<dbReference type="AlphaFoldDB" id="A0A319EAD5"/>
<feature type="compositionally biased region" description="Basic and acidic residues" evidence="1">
    <location>
        <begin position="106"/>
        <end position="120"/>
    </location>
</feature>